<dbReference type="GO" id="GO:0006412">
    <property type="term" value="P:translation"/>
    <property type="evidence" value="ECO:0007669"/>
    <property type="project" value="UniProtKB-KW"/>
</dbReference>
<organism evidence="6">
    <name type="scientific">candidate division CPR1 bacterium ADurb.Bin160</name>
    <dbReference type="NCBI Taxonomy" id="1852826"/>
    <lineage>
        <taxon>Bacteria</taxon>
        <taxon>candidate division CPR1</taxon>
    </lineage>
</organism>
<evidence type="ECO:0000256" key="4">
    <source>
        <dbReference type="ARBA" id="ARBA00022917"/>
    </source>
</evidence>
<dbReference type="EMBL" id="MWDB01000004">
    <property type="protein sequence ID" value="OQB42248.1"/>
    <property type="molecule type" value="Genomic_DNA"/>
</dbReference>
<dbReference type="Proteomes" id="UP000485621">
    <property type="component" value="Unassembled WGS sequence"/>
</dbReference>
<dbReference type="GO" id="GO:0000049">
    <property type="term" value="F:tRNA binding"/>
    <property type="evidence" value="ECO:0007669"/>
    <property type="project" value="InterPro"/>
</dbReference>
<dbReference type="GO" id="GO:0004812">
    <property type="term" value="F:aminoacyl-tRNA ligase activity"/>
    <property type="evidence" value="ECO:0007669"/>
    <property type="project" value="UniProtKB-KW"/>
</dbReference>
<dbReference type="InterPro" id="IPR008925">
    <property type="entry name" value="aa_tRNA-synth_I_cd-bd_sf"/>
</dbReference>
<evidence type="ECO:0000256" key="1">
    <source>
        <dbReference type="ARBA" id="ARBA00022598"/>
    </source>
</evidence>
<evidence type="ECO:0000256" key="3">
    <source>
        <dbReference type="ARBA" id="ARBA00022840"/>
    </source>
</evidence>
<dbReference type="AlphaFoldDB" id="A0A1V5ZQE4"/>
<reference evidence="6" key="1">
    <citation type="submission" date="2017-02" db="EMBL/GenBank/DDBJ databases">
        <title>Delving into the versatile metabolic prowess of the omnipresent phylum Bacteroidetes.</title>
        <authorList>
            <person name="Nobu M.K."/>
            <person name="Mei R."/>
            <person name="Narihiro T."/>
            <person name="Kuroda K."/>
            <person name="Liu W.-T."/>
        </authorList>
    </citation>
    <scope>NUCLEOTIDE SEQUENCE</scope>
    <source>
        <strain evidence="6">ADurb.Bin160</strain>
    </source>
</reference>
<dbReference type="GO" id="GO:0005524">
    <property type="term" value="F:ATP binding"/>
    <property type="evidence" value="ECO:0007669"/>
    <property type="project" value="UniProtKB-KW"/>
</dbReference>
<keyword evidence="3" id="KW-0067">ATP-binding</keyword>
<sequence length="129" mass="15389">MDSSYEDWQKANPDKNYLDFQIKIENMNTSGALFDFVKLQSMNNAYLSRISTEELYNQSLVWAKKYRPYLADLMQENPDYSKSALDIERHTPKDPKRFTTFKDVDTQLRFFFDSEYEKLIESVKLKIKS</sequence>
<keyword evidence="2" id="KW-0547">Nucleotide-binding</keyword>
<evidence type="ECO:0000256" key="2">
    <source>
        <dbReference type="ARBA" id="ARBA00022741"/>
    </source>
</evidence>
<gene>
    <name evidence="6" type="ORF">BWY04_00312</name>
</gene>
<evidence type="ECO:0000313" key="6">
    <source>
        <dbReference type="EMBL" id="OQB42248.1"/>
    </source>
</evidence>
<dbReference type="SUPFAM" id="SSF48163">
    <property type="entry name" value="An anticodon-binding domain of class I aminoacyl-tRNA synthetases"/>
    <property type="match status" value="1"/>
</dbReference>
<keyword evidence="1" id="KW-0436">Ligase</keyword>
<name>A0A1V5ZQE4_9BACT</name>
<keyword evidence="4" id="KW-0648">Protein biosynthesis</keyword>
<keyword evidence="5 6" id="KW-0030">Aminoacyl-tRNA synthetase</keyword>
<accession>A0A1V5ZQE4</accession>
<protein>
    <submittedName>
        <fullName evidence="6">Glutamyl-tRNA synthetase</fullName>
    </submittedName>
</protein>
<proteinExistence type="predicted"/>
<evidence type="ECO:0000256" key="5">
    <source>
        <dbReference type="ARBA" id="ARBA00023146"/>
    </source>
</evidence>
<comment type="caution">
    <text evidence="6">The sequence shown here is derived from an EMBL/GenBank/DDBJ whole genome shotgun (WGS) entry which is preliminary data.</text>
</comment>